<dbReference type="Proteomes" id="UP000316621">
    <property type="component" value="Chromosome 1"/>
</dbReference>
<dbReference type="PANTHER" id="PTHR33184">
    <property type="entry name" value="PROTEIN TAPETUM DETERMINANT 1-LIKE-RELATED"/>
    <property type="match status" value="1"/>
</dbReference>
<dbReference type="EMBL" id="CM010715">
    <property type="protein sequence ID" value="RZC43995.1"/>
    <property type="molecule type" value="Genomic_DNA"/>
</dbReference>
<evidence type="ECO:0000313" key="4">
    <source>
        <dbReference type="Proteomes" id="UP000316621"/>
    </source>
</evidence>
<evidence type="ECO:0000256" key="2">
    <source>
        <dbReference type="SAM" id="SignalP"/>
    </source>
</evidence>
<reference evidence="3 4" key="1">
    <citation type="journal article" date="2018" name="Science">
        <title>The opium poppy genome and morphinan production.</title>
        <authorList>
            <person name="Guo L."/>
            <person name="Winzer T."/>
            <person name="Yang X."/>
            <person name="Li Y."/>
            <person name="Ning Z."/>
            <person name="He Z."/>
            <person name="Teodor R."/>
            <person name="Lu Y."/>
            <person name="Bowser T.A."/>
            <person name="Graham I.A."/>
            <person name="Ye K."/>
        </authorList>
    </citation>
    <scope>NUCLEOTIDE SEQUENCE [LARGE SCALE GENOMIC DNA]</scope>
    <source>
        <strain evidence="4">cv. HN1</strain>
        <tissue evidence="3">Leaves</tissue>
    </source>
</reference>
<proteinExistence type="predicted"/>
<evidence type="ECO:0000313" key="3">
    <source>
        <dbReference type="EMBL" id="RZC43995.1"/>
    </source>
</evidence>
<evidence type="ECO:0000256" key="1">
    <source>
        <dbReference type="ARBA" id="ARBA00022729"/>
    </source>
</evidence>
<dbReference type="PANTHER" id="PTHR33184:SF72">
    <property type="entry name" value="BETA-1,3-N-ACETYLGLUCOSAMINYLTRANSFERASE FAMILY PROTEIN"/>
    <property type="match status" value="1"/>
</dbReference>
<dbReference type="Gramene" id="RZC43995">
    <property type="protein sequence ID" value="RZC43995"/>
    <property type="gene ID" value="C5167_036940"/>
</dbReference>
<dbReference type="OMA" id="NTCNCFQ"/>
<organism evidence="3 4">
    <name type="scientific">Papaver somniferum</name>
    <name type="common">Opium poppy</name>
    <dbReference type="NCBI Taxonomy" id="3469"/>
    <lineage>
        <taxon>Eukaryota</taxon>
        <taxon>Viridiplantae</taxon>
        <taxon>Streptophyta</taxon>
        <taxon>Embryophyta</taxon>
        <taxon>Tracheophyta</taxon>
        <taxon>Spermatophyta</taxon>
        <taxon>Magnoliopsida</taxon>
        <taxon>Ranunculales</taxon>
        <taxon>Papaveraceae</taxon>
        <taxon>Papaveroideae</taxon>
        <taxon>Papaver</taxon>
    </lineage>
</organism>
<dbReference type="InterPro" id="IPR040361">
    <property type="entry name" value="TPD1"/>
</dbReference>
<keyword evidence="1 2" id="KW-0732">Signal</keyword>
<feature type="signal peptide" evidence="2">
    <location>
        <begin position="1"/>
        <end position="25"/>
    </location>
</feature>
<name>A0A4Y7I9C1_PAPSO</name>
<dbReference type="GO" id="GO:0001709">
    <property type="term" value="P:cell fate determination"/>
    <property type="evidence" value="ECO:0007669"/>
    <property type="project" value="TreeGrafter"/>
</dbReference>
<dbReference type="OrthoDB" id="603213at2759"/>
<accession>A0A4Y7I9C1</accession>
<dbReference type="Pfam" id="PF24068">
    <property type="entry name" value="TPD1_C"/>
    <property type="match status" value="1"/>
</dbReference>
<protein>
    <submittedName>
        <fullName evidence="3">Uncharacterized protein</fullName>
    </submittedName>
</protein>
<dbReference type="AlphaFoldDB" id="A0A4Y7I9C1"/>
<keyword evidence="4" id="KW-1185">Reference proteome</keyword>
<sequence length="132" mass="14190">MAAASTKTLIAIVILSLIGEGFVAATIDNCYYTAADIKISQKLTGVVIEGSPEYEVTFYNSCRCTHTNVLLGCPGFASVEDIGDNLKPRADGTCLLTNGSNPIGGYATIKVKYAWMNPWTITPLLSQVDCRY</sequence>
<feature type="chain" id="PRO_5021387724" evidence="2">
    <location>
        <begin position="26"/>
        <end position="132"/>
    </location>
</feature>
<gene>
    <name evidence="3" type="ORF">C5167_036940</name>
</gene>